<accession>A0A433QN88</accession>
<evidence type="ECO:0000256" key="1">
    <source>
        <dbReference type="SAM" id="Phobius"/>
    </source>
</evidence>
<keyword evidence="1" id="KW-0812">Transmembrane</keyword>
<keyword evidence="3" id="KW-1185">Reference proteome</keyword>
<dbReference type="AlphaFoldDB" id="A0A433QN88"/>
<feature type="transmembrane region" description="Helical" evidence="1">
    <location>
        <begin position="158"/>
        <end position="178"/>
    </location>
</feature>
<organism evidence="2 3">
    <name type="scientific">Jimgerdemannia flammicorona</name>
    <dbReference type="NCBI Taxonomy" id="994334"/>
    <lineage>
        <taxon>Eukaryota</taxon>
        <taxon>Fungi</taxon>
        <taxon>Fungi incertae sedis</taxon>
        <taxon>Mucoromycota</taxon>
        <taxon>Mucoromycotina</taxon>
        <taxon>Endogonomycetes</taxon>
        <taxon>Endogonales</taxon>
        <taxon>Endogonaceae</taxon>
        <taxon>Jimgerdemannia</taxon>
    </lineage>
</organism>
<protein>
    <submittedName>
        <fullName evidence="2">Uncharacterized protein</fullName>
    </submittedName>
</protein>
<keyword evidence="1" id="KW-0472">Membrane</keyword>
<evidence type="ECO:0000313" key="2">
    <source>
        <dbReference type="EMBL" id="RUS31252.1"/>
    </source>
</evidence>
<keyword evidence="1" id="KW-1133">Transmembrane helix</keyword>
<reference evidence="2 3" key="1">
    <citation type="journal article" date="2018" name="New Phytol.">
        <title>Phylogenomics of Endogonaceae and evolution of mycorrhizas within Mucoromycota.</title>
        <authorList>
            <person name="Chang Y."/>
            <person name="Desiro A."/>
            <person name="Na H."/>
            <person name="Sandor L."/>
            <person name="Lipzen A."/>
            <person name="Clum A."/>
            <person name="Barry K."/>
            <person name="Grigoriev I.V."/>
            <person name="Martin F.M."/>
            <person name="Stajich J.E."/>
            <person name="Smith M.E."/>
            <person name="Bonito G."/>
            <person name="Spatafora J.W."/>
        </authorList>
    </citation>
    <scope>NUCLEOTIDE SEQUENCE [LARGE SCALE GENOMIC DNA]</scope>
    <source>
        <strain evidence="2 3">AD002</strain>
    </source>
</reference>
<gene>
    <name evidence="2" type="ORF">BC938DRAFT_478179</name>
</gene>
<name>A0A433QN88_9FUNG</name>
<sequence>MVCTLIFKKNSIGVEEKFKPQGTTGSEAGSNWIELYGSQSHLVNIQTVPITDTKRQRLQDEQNRPELTRQEEIDLKQKRHTHAVNRSKFALEYKNLIQESVELFAQHNVACLQSIQASAKLRALETQCREQVAELRNANAQFQRGKLSTMTAFTTFDASVRNVSVTLIVIFLLVFVSISRHDF</sequence>
<comment type="caution">
    <text evidence="2">The sequence shown here is derived from an EMBL/GenBank/DDBJ whole genome shotgun (WGS) entry which is preliminary data.</text>
</comment>
<dbReference type="Proteomes" id="UP000274822">
    <property type="component" value="Unassembled WGS sequence"/>
</dbReference>
<evidence type="ECO:0000313" key="3">
    <source>
        <dbReference type="Proteomes" id="UP000274822"/>
    </source>
</evidence>
<proteinExistence type="predicted"/>
<dbReference type="EMBL" id="RBNJ01003128">
    <property type="protein sequence ID" value="RUS31252.1"/>
    <property type="molecule type" value="Genomic_DNA"/>
</dbReference>